<organism evidence="1 2">
    <name type="scientific">Halorubrum trapanicum</name>
    <dbReference type="NCBI Taxonomy" id="29284"/>
    <lineage>
        <taxon>Archaea</taxon>
        <taxon>Methanobacteriati</taxon>
        <taxon>Methanobacteriota</taxon>
        <taxon>Stenosarchaea group</taxon>
        <taxon>Halobacteria</taxon>
        <taxon>Halobacteriales</taxon>
        <taxon>Haloferacaceae</taxon>
        <taxon>Halorubrum</taxon>
    </lineage>
</organism>
<gene>
    <name evidence="1" type="ORF">J2744_002915</name>
</gene>
<dbReference type="Proteomes" id="UP000770586">
    <property type="component" value="Unassembled WGS sequence"/>
</dbReference>
<comment type="caution">
    <text evidence="1">The sequence shown here is derived from an EMBL/GenBank/DDBJ whole genome shotgun (WGS) entry which is preliminary data.</text>
</comment>
<keyword evidence="2" id="KW-1185">Reference proteome</keyword>
<accession>A0A8J7UPS9</accession>
<sequence length="169" mass="19203">MSTQAKAGEMLVGAYHKFIGDCDFVTYQKTSLDTQTEVDVVGVDLDGEQEIYACEVVTHLGGMGYGSYQENRDRLERKFKRAEKLVTTEYDTAGTYTFQLWSLNTPKGLVTPLSELADEFEDDTGYELELVMNDDYTERIQDLRDLASSKNAQTNDLAFRFLQIFENLS</sequence>
<dbReference type="AlphaFoldDB" id="A0A8J7UPS9"/>
<proteinExistence type="predicted"/>
<evidence type="ECO:0000313" key="1">
    <source>
        <dbReference type="EMBL" id="MBP1903211.1"/>
    </source>
</evidence>
<name>A0A8J7UPS9_9EURY</name>
<evidence type="ECO:0000313" key="2">
    <source>
        <dbReference type="Proteomes" id="UP000770586"/>
    </source>
</evidence>
<dbReference type="OrthoDB" id="317114at2157"/>
<dbReference type="EMBL" id="JAGGKE010000017">
    <property type="protein sequence ID" value="MBP1903211.1"/>
    <property type="molecule type" value="Genomic_DNA"/>
</dbReference>
<dbReference type="RefSeq" id="WP_210113931.1">
    <property type="nucleotide sequence ID" value="NZ_BAAADX010000012.1"/>
</dbReference>
<reference evidence="1 2" key="1">
    <citation type="submission" date="2021-03" db="EMBL/GenBank/DDBJ databases">
        <title>Genomic Encyclopedia of Type Strains, Phase IV (KMG-IV): sequencing the most valuable type-strain genomes for metagenomic binning, comparative biology and taxonomic classification.</title>
        <authorList>
            <person name="Goeker M."/>
        </authorList>
    </citation>
    <scope>NUCLEOTIDE SEQUENCE [LARGE SCALE GENOMIC DNA]</scope>
    <source>
        <strain evidence="1 2">DSM 12287</strain>
    </source>
</reference>
<protein>
    <submittedName>
        <fullName evidence="1">Uncharacterized protein</fullName>
    </submittedName>
</protein>